<name>A0A8H7J6E0_9PLEO</name>
<dbReference type="InterPro" id="IPR011045">
    <property type="entry name" value="N2O_reductase_N"/>
</dbReference>
<organism evidence="3 4">
    <name type="scientific">Ascochyta lentis</name>
    <dbReference type="NCBI Taxonomy" id="205686"/>
    <lineage>
        <taxon>Eukaryota</taxon>
        <taxon>Fungi</taxon>
        <taxon>Dikarya</taxon>
        <taxon>Ascomycota</taxon>
        <taxon>Pezizomycotina</taxon>
        <taxon>Dothideomycetes</taxon>
        <taxon>Pleosporomycetidae</taxon>
        <taxon>Pleosporales</taxon>
        <taxon>Pleosporineae</taxon>
        <taxon>Didymellaceae</taxon>
        <taxon>Ascochyta</taxon>
    </lineage>
</organism>
<proteinExistence type="inferred from homology"/>
<accession>A0A8H7J6E0</accession>
<dbReference type="AlphaFoldDB" id="A0A8H7J6E0"/>
<reference evidence="3" key="2">
    <citation type="submission" date="2020-09" db="EMBL/GenBank/DDBJ databases">
        <title>Reference genome assembly for Australian Ascochyta lentis isolate Al4.</title>
        <authorList>
            <person name="Lee R.C."/>
            <person name="Farfan-Caceres L.M."/>
            <person name="Debler J.W."/>
            <person name="Williams A.H."/>
            <person name="Henares B.M."/>
        </authorList>
    </citation>
    <scope>NUCLEOTIDE SEQUENCE</scope>
    <source>
        <strain evidence="3">Al4</strain>
    </source>
</reference>
<dbReference type="OrthoDB" id="9972196at2759"/>
<dbReference type="SUPFAM" id="SSF50974">
    <property type="entry name" value="Nitrous oxide reductase, N-terminal domain"/>
    <property type="match status" value="1"/>
</dbReference>
<dbReference type="PANTHER" id="PTHR30344">
    <property type="entry name" value="6-PHOSPHOGLUCONOLACTONASE-RELATED"/>
    <property type="match status" value="1"/>
</dbReference>
<evidence type="ECO:0000313" key="4">
    <source>
        <dbReference type="Proteomes" id="UP000651452"/>
    </source>
</evidence>
<dbReference type="Gene3D" id="2.130.10.10">
    <property type="entry name" value="YVTN repeat-like/Quinoprotein amine dehydrogenase"/>
    <property type="match status" value="1"/>
</dbReference>
<dbReference type="EMBL" id="RZGK01000008">
    <property type="protein sequence ID" value="KAF9697077.1"/>
    <property type="molecule type" value="Genomic_DNA"/>
</dbReference>
<sequence length="396" mass="41998">MMLPTQSLLIPFFGGAAAAANLYATHYSGTINHLAFDNSSLTLVSSAKTGQTLPSWITYDAASKKLYIPDENFVNEDSKGILVSYSVGANGALTKAGNATTPRGGVATILYGGKDGKSFIANAHYENAQVSTYKLPLKDGKPLQTLNYTLDGPGAVPDRQEAPHPHQVLVDPTGNFLLVTDLGSDKIHINKIDKNSGKLTKCPSAKTLYGAGPRHAAFWTPKSSKSRVAHGKGTVLYVANELSNTVTGWSVSYPRKGCLKLKPKQIITPYKGNSSAPDGASVGEIRVQGNFLYTSNRADQSFKPYDSLTQYTIAANGSIAWTEMTSSYGLLPRSFEINKAGDYVAIGGQTSDNVAIVKRDTTTGKLGSLVANLTVTGPSDPTSGNPTGLNTVIWAE</sequence>
<comment type="caution">
    <text evidence="3">The sequence shown here is derived from an EMBL/GenBank/DDBJ whole genome shotgun (WGS) entry which is preliminary data.</text>
</comment>
<keyword evidence="4" id="KW-1185">Reference proteome</keyword>
<gene>
    <name evidence="3" type="ORF">EKO04_004986</name>
</gene>
<dbReference type="Pfam" id="PF10282">
    <property type="entry name" value="Lactonase"/>
    <property type="match status" value="1"/>
</dbReference>
<evidence type="ECO:0000256" key="2">
    <source>
        <dbReference type="SAM" id="SignalP"/>
    </source>
</evidence>
<dbReference type="InterPro" id="IPR015943">
    <property type="entry name" value="WD40/YVTN_repeat-like_dom_sf"/>
</dbReference>
<evidence type="ECO:0000256" key="1">
    <source>
        <dbReference type="ARBA" id="ARBA00005564"/>
    </source>
</evidence>
<evidence type="ECO:0008006" key="5">
    <source>
        <dbReference type="Google" id="ProtNLM"/>
    </source>
</evidence>
<feature type="chain" id="PRO_5034981358" description="6-phosphogluconolactonase" evidence="2">
    <location>
        <begin position="20"/>
        <end position="396"/>
    </location>
</feature>
<dbReference type="InterPro" id="IPR019405">
    <property type="entry name" value="Lactonase_7-beta_prop"/>
</dbReference>
<protein>
    <recommendedName>
        <fullName evidence="5">6-phosphogluconolactonase</fullName>
    </recommendedName>
</protein>
<reference evidence="3" key="1">
    <citation type="submission" date="2018-12" db="EMBL/GenBank/DDBJ databases">
        <authorList>
            <person name="Syme R.A."/>
            <person name="Farfan-Caceres L."/>
            <person name="Lichtenzveig J."/>
        </authorList>
    </citation>
    <scope>NUCLEOTIDE SEQUENCE</scope>
    <source>
        <strain evidence="3">Al4</strain>
    </source>
</reference>
<keyword evidence="2" id="KW-0732">Signal</keyword>
<dbReference type="InterPro" id="IPR050282">
    <property type="entry name" value="Cycloisomerase_2"/>
</dbReference>
<feature type="signal peptide" evidence="2">
    <location>
        <begin position="1"/>
        <end position="19"/>
    </location>
</feature>
<dbReference type="PANTHER" id="PTHR30344:SF1">
    <property type="entry name" value="6-PHOSPHOGLUCONOLACTONASE"/>
    <property type="match status" value="1"/>
</dbReference>
<dbReference type="Proteomes" id="UP000651452">
    <property type="component" value="Unassembled WGS sequence"/>
</dbReference>
<dbReference type="GO" id="GO:0017057">
    <property type="term" value="F:6-phosphogluconolactonase activity"/>
    <property type="evidence" value="ECO:0007669"/>
    <property type="project" value="TreeGrafter"/>
</dbReference>
<evidence type="ECO:0000313" key="3">
    <source>
        <dbReference type="EMBL" id="KAF9697077.1"/>
    </source>
</evidence>
<comment type="similarity">
    <text evidence="1">Belongs to the cycloisomerase 2 family.</text>
</comment>